<keyword evidence="2" id="KW-1133">Transmembrane helix</keyword>
<feature type="compositionally biased region" description="Low complexity" evidence="1">
    <location>
        <begin position="171"/>
        <end position="183"/>
    </location>
</feature>
<name>A0A2V3J1J0_9FLOR</name>
<feature type="compositionally biased region" description="Basic and acidic residues" evidence="1">
    <location>
        <begin position="27"/>
        <end position="44"/>
    </location>
</feature>
<keyword evidence="2" id="KW-0472">Membrane</keyword>
<evidence type="ECO:0000313" key="4">
    <source>
        <dbReference type="Proteomes" id="UP000247409"/>
    </source>
</evidence>
<keyword evidence="2" id="KW-0812">Transmembrane</keyword>
<accession>A0A2V3J1J0</accession>
<sequence length="299" mass="32079">MGQDQSVAASKSKEPKPFSTDSSEDSNETRIAKDDQGKVDDSIERSLLPSKETGKSKPFPIEPPKPRVKPLQPEAPLSSSGSEVVLGQIENRSDASRERDDLEDGVPTRNSKTKRPHPSTTLRSKPHAFGRSDVSKSPLADVILRSRIPASGLKPPRPQPRIAPMPPIANSPSSSFSGSSSAGEEGEPSKEYESVIPMSDVASPAPTPPGTPDRQADEEAPFDRTPIPSKTKRKARSSARTMLVGFGLTAVVGPVSLLVPVFWPKYRERKTFAAFVIGVLSALSAWLVFAIILAIVVAN</sequence>
<dbReference type="AlphaFoldDB" id="A0A2V3J1J0"/>
<feature type="region of interest" description="Disordered" evidence="1">
    <location>
        <begin position="1"/>
        <end position="234"/>
    </location>
</feature>
<feature type="compositionally biased region" description="Basic and acidic residues" evidence="1">
    <location>
        <begin position="91"/>
        <end position="100"/>
    </location>
</feature>
<evidence type="ECO:0000256" key="1">
    <source>
        <dbReference type="SAM" id="MobiDB-lite"/>
    </source>
</evidence>
<dbReference type="EMBL" id="NBIV01000027">
    <property type="protein sequence ID" value="PXF47260.1"/>
    <property type="molecule type" value="Genomic_DNA"/>
</dbReference>
<feature type="transmembrane region" description="Helical" evidence="2">
    <location>
        <begin position="242"/>
        <end position="263"/>
    </location>
</feature>
<protein>
    <submittedName>
        <fullName evidence="3">Uncharacterized protein</fullName>
    </submittedName>
</protein>
<gene>
    <name evidence="3" type="ORF">BWQ96_03035</name>
</gene>
<evidence type="ECO:0000256" key="2">
    <source>
        <dbReference type="SAM" id="Phobius"/>
    </source>
</evidence>
<dbReference type="OrthoDB" id="10619818at2759"/>
<feature type="transmembrane region" description="Helical" evidence="2">
    <location>
        <begin position="275"/>
        <end position="298"/>
    </location>
</feature>
<evidence type="ECO:0000313" key="3">
    <source>
        <dbReference type="EMBL" id="PXF47260.1"/>
    </source>
</evidence>
<reference evidence="3 4" key="1">
    <citation type="journal article" date="2018" name="Mol. Biol. Evol.">
        <title>Analysis of the draft genome of the red seaweed Gracilariopsis chorda provides insights into genome size evolution in Rhodophyta.</title>
        <authorList>
            <person name="Lee J."/>
            <person name="Yang E.C."/>
            <person name="Graf L."/>
            <person name="Yang J.H."/>
            <person name="Qiu H."/>
            <person name="Zel Zion U."/>
            <person name="Chan C.X."/>
            <person name="Stephens T.G."/>
            <person name="Weber A.P.M."/>
            <person name="Boo G.H."/>
            <person name="Boo S.M."/>
            <person name="Kim K.M."/>
            <person name="Shin Y."/>
            <person name="Jung M."/>
            <person name="Lee S.J."/>
            <person name="Yim H.S."/>
            <person name="Lee J.H."/>
            <person name="Bhattacharya D."/>
            <person name="Yoon H.S."/>
        </authorList>
    </citation>
    <scope>NUCLEOTIDE SEQUENCE [LARGE SCALE GENOMIC DNA]</scope>
    <source>
        <strain evidence="3 4">SKKU-2015</strain>
        <tissue evidence="3">Whole body</tissue>
    </source>
</reference>
<organism evidence="3 4">
    <name type="scientific">Gracilariopsis chorda</name>
    <dbReference type="NCBI Taxonomy" id="448386"/>
    <lineage>
        <taxon>Eukaryota</taxon>
        <taxon>Rhodophyta</taxon>
        <taxon>Florideophyceae</taxon>
        <taxon>Rhodymeniophycidae</taxon>
        <taxon>Gracilariales</taxon>
        <taxon>Gracilariaceae</taxon>
        <taxon>Gracilariopsis</taxon>
    </lineage>
</organism>
<comment type="caution">
    <text evidence="3">The sequence shown here is derived from an EMBL/GenBank/DDBJ whole genome shotgun (WGS) entry which is preliminary data.</text>
</comment>
<dbReference type="Proteomes" id="UP000247409">
    <property type="component" value="Unassembled WGS sequence"/>
</dbReference>
<feature type="compositionally biased region" description="Pro residues" evidence="1">
    <location>
        <begin position="155"/>
        <end position="169"/>
    </location>
</feature>
<keyword evidence="4" id="KW-1185">Reference proteome</keyword>
<proteinExistence type="predicted"/>